<comment type="caution">
    <text evidence="18">The sequence shown here is derived from an EMBL/GenBank/DDBJ whole genome shotgun (WGS) entry which is preliminary data.</text>
</comment>
<evidence type="ECO:0000256" key="11">
    <source>
        <dbReference type="ARBA" id="ARBA00022963"/>
    </source>
</evidence>
<dbReference type="OrthoDB" id="188433at2"/>
<dbReference type="EMBL" id="SMAJ01000003">
    <property type="protein sequence ID" value="TCT09702.1"/>
    <property type="molecule type" value="Genomic_DNA"/>
</dbReference>
<evidence type="ECO:0000256" key="10">
    <source>
        <dbReference type="ARBA" id="ARBA00022837"/>
    </source>
</evidence>
<accession>A0A4R3M9A8</accession>
<evidence type="ECO:0000313" key="19">
    <source>
        <dbReference type="Proteomes" id="UP000295525"/>
    </source>
</evidence>
<dbReference type="Pfam" id="PF02253">
    <property type="entry name" value="PLA1"/>
    <property type="match status" value="1"/>
</dbReference>
<keyword evidence="14 17" id="KW-0998">Cell outer membrane</keyword>
<dbReference type="InterPro" id="IPR003187">
    <property type="entry name" value="PLipase_A1"/>
</dbReference>
<evidence type="ECO:0000256" key="16">
    <source>
        <dbReference type="PIRSR" id="PIRSR603187-2"/>
    </source>
</evidence>
<keyword evidence="10 16" id="KW-0106">Calcium</keyword>
<evidence type="ECO:0000256" key="1">
    <source>
        <dbReference type="ARBA" id="ARBA00000111"/>
    </source>
</evidence>
<dbReference type="Proteomes" id="UP000295525">
    <property type="component" value="Unassembled WGS sequence"/>
</dbReference>
<gene>
    <name evidence="18" type="ORF">EDC26_103322</name>
</gene>
<feature type="binding site" description="in dimeric form" evidence="16">
    <location>
        <position position="263"/>
    </location>
    <ligand>
        <name>Ca(2+)</name>
        <dbReference type="ChEBI" id="CHEBI:29108"/>
        <label>1</label>
    </ligand>
</feature>
<comment type="subunit">
    <text evidence="4 17">Homodimer; dimerization is reversible, and the dimeric form is the active one.</text>
</comment>
<keyword evidence="13" id="KW-0472">Membrane</keyword>
<keyword evidence="7 16" id="KW-0479">Metal-binding</keyword>
<evidence type="ECO:0000256" key="17">
    <source>
        <dbReference type="RuleBase" id="RU366027"/>
    </source>
</evidence>
<dbReference type="RefSeq" id="WP_132580517.1">
    <property type="nucleotide sequence ID" value="NZ_SMAJ01000003.1"/>
</dbReference>
<protein>
    <recommendedName>
        <fullName evidence="17">Phospholipase A1</fullName>
        <ecNumber evidence="17">3.1.1.32</ecNumber>
        <ecNumber evidence="17">3.1.1.4</ecNumber>
    </recommendedName>
    <alternativeName>
        <fullName evidence="17">Phosphatidylcholine 1-acylhydrolase</fullName>
    </alternativeName>
</protein>
<dbReference type="PANTHER" id="PTHR40457">
    <property type="entry name" value="PHOSPHOLIPASE A1"/>
    <property type="match status" value="1"/>
</dbReference>
<comment type="subcellular location">
    <subcellularLocation>
        <location evidence="17">Cell outer membrane</location>
        <topology evidence="17">Multi-pass membrane protein</topology>
    </subcellularLocation>
    <text evidence="17">One of the very few enzymes located there.</text>
</comment>
<keyword evidence="19" id="KW-1185">Reference proteome</keyword>
<keyword evidence="5" id="KW-1134">Transmembrane beta strand</keyword>
<keyword evidence="9 17" id="KW-0378">Hydrolase</keyword>
<dbReference type="EC" id="3.1.1.32" evidence="17"/>
<comment type="similarity">
    <text evidence="3 17">Belongs to the phospholipase A1 family.</text>
</comment>
<comment type="cofactor">
    <cofactor evidence="17">
        <name>Ca(2+)</name>
        <dbReference type="ChEBI" id="CHEBI:29108"/>
    </cofactor>
    <text evidence="17">Binds 1 Ca(2+) ion per monomer. In the dimeric form the Ca(2+) is bound by different amino acids with binding of each Ca(2+) shared with ligands coming from each monomer. The Ca(2+) ion may have a role in catalysis.</text>
</comment>
<keyword evidence="12 17" id="KW-0443">Lipid metabolism</keyword>
<evidence type="ECO:0000256" key="6">
    <source>
        <dbReference type="ARBA" id="ARBA00022692"/>
    </source>
</evidence>
<evidence type="ECO:0000256" key="4">
    <source>
        <dbReference type="ARBA" id="ARBA00011702"/>
    </source>
</evidence>
<dbReference type="GO" id="GO:0009279">
    <property type="term" value="C:cell outer membrane"/>
    <property type="evidence" value="ECO:0007669"/>
    <property type="project" value="UniProtKB-SubCell"/>
</dbReference>
<comment type="function">
    <text evidence="17">Hydrolysis of phosphatidylcholine with phospholipase A2 (EC 3.1.1.4) and phospholipase A1 (EC 3.1.1.32) activities.</text>
</comment>
<sequence>MISTARFPTLQFHALIIILAASLYGLPVAKAGVVYRLDQTHATAGETVVVRAVLFNDTQNELNWVPPKNLVLQWRSDTGQAIRSLAYLDTAPGQANVPVNNFVQFAWRAVVPKGVKGLQAVNIEGQPTLLALDTSPLEKSPIAGTPANVPVVDAGAARAGQQRDPALPDNVVAAAGASVRSGPAVAQQTVNAPPSAFETFRNSLSPYEPVYFDVGTKGGANARFQLSFKYRLSTPADPENPAFIDHMYLGYTQTSLWDLAGNSKPFVDTTYNPSLFWHKDALWQNENKKWFLGLSTGVEHKSNGKGGTDSRSLNDGFVEPQFNYRLDGGSTLTFAPRVKAYFATRENPDYADYNGRVDWKLRWAQDDGLVLTGLYRQGSQGHATQIEAAWPLRRTFLNMNGYLHVQYFNGYGETLLGYNQRSGSQIRIGLSLVP</sequence>
<keyword evidence="6" id="KW-0812">Transmembrane</keyword>
<dbReference type="AlphaFoldDB" id="A0A4R3M9A8"/>
<evidence type="ECO:0000313" key="18">
    <source>
        <dbReference type="EMBL" id="TCT09702.1"/>
    </source>
</evidence>
<comment type="catalytic activity">
    <reaction evidence="2 17">
        <text>a 1,2-diacyl-sn-glycero-3-phosphocholine + H2O = a 1-acyl-sn-glycero-3-phosphocholine + a fatty acid + H(+)</text>
        <dbReference type="Rhea" id="RHEA:15801"/>
        <dbReference type="ChEBI" id="CHEBI:15377"/>
        <dbReference type="ChEBI" id="CHEBI:15378"/>
        <dbReference type="ChEBI" id="CHEBI:28868"/>
        <dbReference type="ChEBI" id="CHEBI:57643"/>
        <dbReference type="ChEBI" id="CHEBI:58168"/>
        <dbReference type="EC" id="3.1.1.4"/>
    </reaction>
</comment>
<comment type="catalytic activity">
    <reaction evidence="1 17">
        <text>a 1,2-diacyl-sn-glycero-3-phosphocholine + H2O = a 2-acyl-sn-glycero-3-phosphocholine + a fatty acid + H(+)</text>
        <dbReference type="Rhea" id="RHEA:18689"/>
        <dbReference type="ChEBI" id="CHEBI:15377"/>
        <dbReference type="ChEBI" id="CHEBI:15378"/>
        <dbReference type="ChEBI" id="CHEBI:28868"/>
        <dbReference type="ChEBI" id="CHEBI:57643"/>
        <dbReference type="ChEBI" id="CHEBI:57875"/>
        <dbReference type="EC" id="3.1.1.32"/>
    </reaction>
</comment>
<evidence type="ECO:0000256" key="5">
    <source>
        <dbReference type="ARBA" id="ARBA00022452"/>
    </source>
</evidence>
<evidence type="ECO:0000256" key="7">
    <source>
        <dbReference type="ARBA" id="ARBA00022723"/>
    </source>
</evidence>
<dbReference type="GO" id="GO:0016042">
    <property type="term" value="P:lipid catabolic process"/>
    <property type="evidence" value="ECO:0007669"/>
    <property type="project" value="UniProtKB-KW"/>
</dbReference>
<keyword evidence="8" id="KW-0732">Signal</keyword>
<evidence type="ECO:0000256" key="9">
    <source>
        <dbReference type="ARBA" id="ARBA00022801"/>
    </source>
</evidence>
<dbReference type="SUPFAM" id="SSF56931">
    <property type="entry name" value="Outer membrane phospholipase A (OMPLA)"/>
    <property type="match status" value="1"/>
</dbReference>
<proteinExistence type="inferred from homology"/>
<dbReference type="InterPro" id="IPR036541">
    <property type="entry name" value="PLipase_A1_sf"/>
</dbReference>
<feature type="active site" description="Proton acceptor" evidence="15">
    <location>
        <position position="300"/>
    </location>
</feature>
<dbReference type="GO" id="GO:0046872">
    <property type="term" value="F:metal ion binding"/>
    <property type="evidence" value="ECO:0007669"/>
    <property type="project" value="UniProtKB-KW"/>
</dbReference>
<dbReference type="PRINTS" id="PR01486">
    <property type="entry name" value="PHPHLIPASEA1"/>
</dbReference>
<reference evidence="18 19" key="1">
    <citation type="submission" date="2019-03" db="EMBL/GenBank/DDBJ databases">
        <title>Genomic Encyclopedia of Type Strains, Phase IV (KMG-IV): sequencing the most valuable type-strain genomes for metagenomic binning, comparative biology and taxonomic classification.</title>
        <authorList>
            <person name="Goeker M."/>
        </authorList>
    </citation>
    <scope>NUCLEOTIDE SEQUENCE [LARGE SCALE GENOMIC DNA]</scope>
    <source>
        <strain evidence="18 19">DSM 24591</strain>
    </source>
</reference>
<feature type="binding site" description="in dimeric form" evidence="16">
    <location>
        <position position="310"/>
    </location>
    <ligand>
        <name>Ca(2+)</name>
        <dbReference type="ChEBI" id="CHEBI:29108"/>
        <label>1</label>
    </ligand>
</feature>
<name>A0A4R3M9A8_9BURK</name>
<dbReference type="GO" id="GO:0008970">
    <property type="term" value="F:phospholipase A1 activity"/>
    <property type="evidence" value="ECO:0007669"/>
    <property type="project" value="UniProtKB-EC"/>
</dbReference>
<evidence type="ECO:0000256" key="15">
    <source>
        <dbReference type="PIRSR" id="PIRSR603187-1"/>
    </source>
</evidence>
<evidence type="ECO:0000256" key="8">
    <source>
        <dbReference type="ARBA" id="ARBA00022729"/>
    </source>
</evidence>
<feature type="active site" description="Nucleophile" evidence="15">
    <location>
        <position position="302"/>
    </location>
</feature>
<dbReference type="PANTHER" id="PTHR40457:SF1">
    <property type="entry name" value="PHOSPHOLIPASE A1"/>
    <property type="match status" value="1"/>
</dbReference>
<evidence type="ECO:0000256" key="2">
    <source>
        <dbReference type="ARBA" id="ARBA00001604"/>
    </source>
</evidence>
<evidence type="ECO:0000256" key="13">
    <source>
        <dbReference type="ARBA" id="ARBA00023136"/>
    </source>
</evidence>
<organism evidence="18 19">
    <name type="scientific">Paralcaligenes ureilyticus</name>
    <dbReference type="NCBI Taxonomy" id="627131"/>
    <lineage>
        <taxon>Bacteria</taxon>
        <taxon>Pseudomonadati</taxon>
        <taxon>Pseudomonadota</taxon>
        <taxon>Betaproteobacteria</taxon>
        <taxon>Burkholderiales</taxon>
        <taxon>Alcaligenaceae</taxon>
        <taxon>Paralcaligenes</taxon>
    </lineage>
</organism>
<keyword evidence="11 17" id="KW-0442">Lipid degradation</keyword>
<evidence type="ECO:0000256" key="14">
    <source>
        <dbReference type="ARBA" id="ARBA00023237"/>
    </source>
</evidence>
<dbReference type="EC" id="3.1.1.4" evidence="17"/>
<dbReference type="Gene3D" id="2.40.230.10">
    <property type="entry name" value="Phospholipase A1"/>
    <property type="match status" value="1"/>
</dbReference>
<dbReference type="GO" id="GO:0004623">
    <property type="term" value="F:phospholipase A2 activity"/>
    <property type="evidence" value="ECO:0007669"/>
    <property type="project" value="UniProtKB-EC"/>
</dbReference>
<evidence type="ECO:0000256" key="12">
    <source>
        <dbReference type="ARBA" id="ARBA00023098"/>
    </source>
</evidence>
<evidence type="ECO:0000256" key="3">
    <source>
        <dbReference type="ARBA" id="ARBA00010525"/>
    </source>
</evidence>